<dbReference type="AlphaFoldDB" id="A0A1B0A3H5"/>
<protein>
    <submittedName>
        <fullName evidence="1">Uncharacterized protein</fullName>
    </submittedName>
</protein>
<reference evidence="1" key="2">
    <citation type="submission" date="2020-05" db="UniProtKB">
        <authorList>
            <consortium name="EnsemblMetazoa"/>
        </authorList>
    </citation>
    <scope>IDENTIFICATION</scope>
    <source>
        <strain evidence="1">IAEA</strain>
    </source>
</reference>
<dbReference type="VEuPathDB" id="VectorBase:GPAI033317"/>
<dbReference type="Proteomes" id="UP000092445">
    <property type="component" value="Unassembled WGS sequence"/>
</dbReference>
<sequence>MSICFSLFSTKHSLQILQLRTNDLNTLLIQLRFHDHQCYGFVTLDDTTCDELPTERPGGLPGFKVGLGDRVSPVRVGEDSANGVGDGVVGIGLITPKGGIDAPLLAGGVTFDA</sequence>
<reference evidence="2" key="1">
    <citation type="submission" date="2014-03" db="EMBL/GenBank/DDBJ databases">
        <authorList>
            <person name="Aksoy S."/>
            <person name="Warren W."/>
            <person name="Wilson R.K."/>
        </authorList>
    </citation>
    <scope>NUCLEOTIDE SEQUENCE [LARGE SCALE GENOMIC DNA]</scope>
    <source>
        <strain evidence="2">IAEA</strain>
    </source>
</reference>
<name>A0A1B0A3H5_GLOPL</name>
<proteinExistence type="predicted"/>
<evidence type="ECO:0000313" key="1">
    <source>
        <dbReference type="EnsemblMetazoa" id="GPAI033317-PA"/>
    </source>
</evidence>
<evidence type="ECO:0000313" key="2">
    <source>
        <dbReference type="Proteomes" id="UP000092445"/>
    </source>
</evidence>
<organism evidence="1 2">
    <name type="scientific">Glossina pallidipes</name>
    <name type="common">Tsetse fly</name>
    <dbReference type="NCBI Taxonomy" id="7398"/>
    <lineage>
        <taxon>Eukaryota</taxon>
        <taxon>Metazoa</taxon>
        <taxon>Ecdysozoa</taxon>
        <taxon>Arthropoda</taxon>
        <taxon>Hexapoda</taxon>
        <taxon>Insecta</taxon>
        <taxon>Pterygota</taxon>
        <taxon>Neoptera</taxon>
        <taxon>Endopterygota</taxon>
        <taxon>Diptera</taxon>
        <taxon>Brachycera</taxon>
        <taxon>Muscomorpha</taxon>
        <taxon>Hippoboscoidea</taxon>
        <taxon>Glossinidae</taxon>
        <taxon>Glossina</taxon>
    </lineage>
</organism>
<dbReference type="EnsemblMetazoa" id="GPAI033317-RA">
    <property type="protein sequence ID" value="GPAI033317-PA"/>
    <property type="gene ID" value="GPAI033317"/>
</dbReference>
<accession>A0A1B0A3H5</accession>
<keyword evidence="2" id="KW-1185">Reference proteome</keyword>